<dbReference type="InterPro" id="IPR009081">
    <property type="entry name" value="PP-bd_ACP"/>
</dbReference>
<evidence type="ECO:0000256" key="1">
    <source>
        <dbReference type="ARBA" id="ARBA00001957"/>
    </source>
</evidence>
<feature type="compositionally biased region" description="Low complexity" evidence="4">
    <location>
        <begin position="110"/>
        <end position="126"/>
    </location>
</feature>
<dbReference type="PANTHER" id="PTHR45527">
    <property type="entry name" value="NONRIBOSOMAL PEPTIDE SYNTHETASE"/>
    <property type="match status" value="1"/>
</dbReference>
<feature type="region of interest" description="Disordered" evidence="4">
    <location>
        <begin position="265"/>
        <end position="284"/>
    </location>
</feature>
<organism evidence="6 7">
    <name type="scientific">Streptomyces machairae</name>
    <dbReference type="NCBI Taxonomy" id="3134109"/>
    <lineage>
        <taxon>Bacteria</taxon>
        <taxon>Bacillati</taxon>
        <taxon>Actinomycetota</taxon>
        <taxon>Actinomycetes</taxon>
        <taxon>Kitasatosporales</taxon>
        <taxon>Streptomycetaceae</taxon>
        <taxon>Streptomyces</taxon>
    </lineage>
</organism>
<gene>
    <name evidence="6" type="ORF">WKI71_41315</name>
</gene>
<sequence>MSGNGKLDRSALPAPDLVTSVPTRTPSADGETPTAGHPTGIERRVRELWAEEFGIDADGIAADASFFDLGGHSITAMRLVNRVREDFATEYPMLSFYQEPTLRAMTAQVAAAAGETAEPEPANASPEADDDGPGTVEHRAPATVQQSRFATVHADHRLPQVFNVALRITLTGDLDVAALRTALTGLVERHEGLRTRLARSGDGWEQQVLRARPVELPVGDLTGLPAGNGRLPWTGPVPRRRRRRSTPPAGLRWRCASCAPVRATGHCSSSCTTPPATDGPSACS</sequence>
<feature type="domain" description="Carrier" evidence="5">
    <location>
        <begin position="36"/>
        <end position="113"/>
    </location>
</feature>
<dbReference type="Pfam" id="PF00550">
    <property type="entry name" value="PP-binding"/>
    <property type="match status" value="1"/>
</dbReference>
<dbReference type="Gene3D" id="1.10.1200.10">
    <property type="entry name" value="ACP-like"/>
    <property type="match status" value="1"/>
</dbReference>
<reference evidence="6 7" key="1">
    <citation type="submission" date="2024-03" db="EMBL/GenBank/DDBJ databases">
        <title>Novel Streptomyces species of biotechnological and ecological value are a feature of Machair soil.</title>
        <authorList>
            <person name="Prole J.R."/>
            <person name="Goodfellow M."/>
            <person name="Allenby N."/>
            <person name="Ward A.C."/>
        </authorList>
    </citation>
    <scope>NUCLEOTIDE SEQUENCE [LARGE SCALE GENOMIC DNA]</scope>
    <source>
        <strain evidence="6 7">MS1.AVA.1</strain>
    </source>
</reference>
<dbReference type="PROSITE" id="PS00012">
    <property type="entry name" value="PHOSPHOPANTETHEINE"/>
    <property type="match status" value="1"/>
</dbReference>
<dbReference type="Proteomes" id="UP001376459">
    <property type="component" value="Unassembled WGS sequence"/>
</dbReference>
<keyword evidence="3" id="KW-0597">Phosphoprotein</keyword>
<dbReference type="SUPFAM" id="SSF47336">
    <property type="entry name" value="ACP-like"/>
    <property type="match status" value="1"/>
</dbReference>
<feature type="region of interest" description="Disordered" evidence="4">
    <location>
        <begin position="110"/>
        <end position="138"/>
    </location>
</feature>
<keyword evidence="2" id="KW-0596">Phosphopantetheine</keyword>
<dbReference type="SMART" id="SM00823">
    <property type="entry name" value="PKS_PP"/>
    <property type="match status" value="1"/>
</dbReference>
<dbReference type="InterPro" id="IPR001242">
    <property type="entry name" value="Condensation_dom"/>
</dbReference>
<comment type="cofactor">
    <cofactor evidence="1">
        <name>pantetheine 4'-phosphate</name>
        <dbReference type="ChEBI" id="CHEBI:47942"/>
    </cofactor>
</comment>
<dbReference type="InterPro" id="IPR023213">
    <property type="entry name" value="CAT-like_dom_sf"/>
</dbReference>
<dbReference type="PROSITE" id="PS50075">
    <property type="entry name" value="CARRIER"/>
    <property type="match status" value="1"/>
</dbReference>
<dbReference type="EMBL" id="JBBKAK010000001">
    <property type="protein sequence ID" value="MEJ8672448.1"/>
    <property type="molecule type" value="Genomic_DNA"/>
</dbReference>
<accession>A0ABU8UU78</accession>
<evidence type="ECO:0000256" key="2">
    <source>
        <dbReference type="ARBA" id="ARBA00022450"/>
    </source>
</evidence>
<feature type="region of interest" description="Disordered" evidence="4">
    <location>
        <begin position="1"/>
        <end position="39"/>
    </location>
</feature>
<keyword evidence="7" id="KW-1185">Reference proteome</keyword>
<dbReference type="InterPro" id="IPR020806">
    <property type="entry name" value="PKS_PP-bd"/>
</dbReference>
<dbReference type="Pfam" id="PF00668">
    <property type="entry name" value="Condensation"/>
    <property type="match status" value="1"/>
</dbReference>
<dbReference type="InterPro" id="IPR036736">
    <property type="entry name" value="ACP-like_sf"/>
</dbReference>
<dbReference type="InterPro" id="IPR006162">
    <property type="entry name" value="Ppantetheine_attach_site"/>
</dbReference>
<protein>
    <submittedName>
        <fullName evidence="6">Phosphopantetheine-binding protein</fullName>
    </submittedName>
</protein>
<evidence type="ECO:0000256" key="3">
    <source>
        <dbReference type="ARBA" id="ARBA00022553"/>
    </source>
</evidence>
<evidence type="ECO:0000313" key="6">
    <source>
        <dbReference type="EMBL" id="MEJ8672448.1"/>
    </source>
</evidence>
<evidence type="ECO:0000259" key="5">
    <source>
        <dbReference type="PROSITE" id="PS50075"/>
    </source>
</evidence>
<comment type="caution">
    <text evidence="6">The sequence shown here is derived from an EMBL/GenBank/DDBJ whole genome shotgun (WGS) entry which is preliminary data.</text>
</comment>
<feature type="region of interest" description="Disordered" evidence="4">
    <location>
        <begin position="220"/>
        <end position="248"/>
    </location>
</feature>
<evidence type="ECO:0000313" key="7">
    <source>
        <dbReference type="Proteomes" id="UP001376459"/>
    </source>
</evidence>
<dbReference type="SUPFAM" id="SSF52777">
    <property type="entry name" value="CoA-dependent acyltransferases"/>
    <property type="match status" value="1"/>
</dbReference>
<name>A0ABU8UU78_9ACTN</name>
<evidence type="ECO:0000256" key="4">
    <source>
        <dbReference type="SAM" id="MobiDB-lite"/>
    </source>
</evidence>
<dbReference type="PANTHER" id="PTHR45527:SF1">
    <property type="entry name" value="FATTY ACID SYNTHASE"/>
    <property type="match status" value="1"/>
</dbReference>
<feature type="compositionally biased region" description="Polar residues" evidence="4">
    <location>
        <begin position="266"/>
        <end position="275"/>
    </location>
</feature>
<dbReference type="Gene3D" id="3.30.559.10">
    <property type="entry name" value="Chloramphenicol acetyltransferase-like domain"/>
    <property type="match status" value="1"/>
</dbReference>
<proteinExistence type="predicted"/>